<feature type="compositionally biased region" description="Low complexity" evidence="1">
    <location>
        <begin position="77"/>
        <end position="88"/>
    </location>
</feature>
<organism evidence="3 5">
    <name type="scientific">Glycomyces lechevalierae</name>
    <dbReference type="NCBI Taxonomy" id="256034"/>
    <lineage>
        <taxon>Bacteria</taxon>
        <taxon>Bacillati</taxon>
        <taxon>Actinomycetota</taxon>
        <taxon>Actinomycetes</taxon>
        <taxon>Glycomycetales</taxon>
        <taxon>Glycomycetaceae</taxon>
        <taxon>Glycomyces</taxon>
    </lineage>
</organism>
<evidence type="ECO:0000313" key="6">
    <source>
        <dbReference type="Proteomes" id="UP001183604"/>
    </source>
</evidence>
<feature type="compositionally biased region" description="Basic and acidic residues" evidence="1">
    <location>
        <begin position="103"/>
        <end position="114"/>
    </location>
</feature>
<evidence type="ECO:0000313" key="4">
    <source>
        <dbReference type="EMBL" id="MDR7340219.1"/>
    </source>
</evidence>
<dbReference type="EMBL" id="JAVDYD010000001">
    <property type="protein sequence ID" value="MDR7340219.1"/>
    <property type="molecule type" value="Genomic_DNA"/>
</dbReference>
<dbReference type="InterPro" id="IPR008407">
    <property type="entry name" value="Brnchd-chn_aa_trnsp_AzlD"/>
</dbReference>
<keyword evidence="6" id="KW-1185">Reference proteome</keyword>
<gene>
    <name evidence="4" type="ORF">J2S69_003938</name>
    <name evidence="3" type="ORF">O2L01_17455</name>
</gene>
<dbReference type="AlphaFoldDB" id="A0A9X3SVM6"/>
<feature type="transmembrane region" description="Helical" evidence="2">
    <location>
        <begin position="43"/>
        <end position="73"/>
    </location>
</feature>
<dbReference type="Proteomes" id="UP001183604">
    <property type="component" value="Unassembled WGS sequence"/>
</dbReference>
<reference evidence="3" key="1">
    <citation type="submission" date="2022-12" db="EMBL/GenBank/DDBJ databases">
        <title>Gycomyces niveus sp.nov., a novel actinomycete isolated from soil in Shouguang.</title>
        <authorList>
            <person name="Yang X."/>
        </authorList>
    </citation>
    <scope>NUCLEOTIDE SEQUENCE</scope>
    <source>
        <strain evidence="3">DSM 44724</strain>
    </source>
</reference>
<evidence type="ECO:0000256" key="1">
    <source>
        <dbReference type="SAM" id="MobiDB-lite"/>
    </source>
</evidence>
<feature type="region of interest" description="Disordered" evidence="1">
    <location>
        <begin position="75"/>
        <end position="139"/>
    </location>
</feature>
<keyword evidence="2" id="KW-0472">Membrane</keyword>
<comment type="caution">
    <text evidence="3">The sequence shown here is derived from an EMBL/GenBank/DDBJ whole genome shotgun (WGS) entry which is preliminary data.</text>
</comment>
<evidence type="ECO:0000313" key="3">
    <source>
        <dbReference type="EMBL" id="MDA1386790.1"/>
    </source>
</evidence>
<evidence type="ECO:0000256" key="2">
    <source>
        <dbReference type="SAM" id="Phobius"/>
    </source>
</evidence>
<dbReference type="Proteomes" id="UP001145799">
    <property type="component" value="Unassembled WGS sequence"/>
</dbReference>
<accession>A0A9X3SVM6</accession>
<sequence length="139" mass="14579">MSIWTVLALAVGTFAIRYAGPLLRDRVAISKRTETFLNRAATVVLVALVATSAIMVDGAWAGWALPAGVLVGGSWPGGRPRSRWSSSPPQRPRRCCGWPGSLEAHEKGPRETRGPSRYRVSGPSTGAGATSPARRGGGA</sequence>
<dbReference type="Pfam" id="PF05437">
    <property type="entry name" value="AzlD"/>
    <property type="match status" value="1"/>
</dbReference>
<protein>
    <submittedName>
        <fullName evidence="3">AzlD domain-containing protein</fullName>
    </submittedName>
    <submittedName>
        <fullName evidence="4">Membrane protein</fullName>
    </submittedName>
</protein>
<reference evidence="4 6" key="2">
    <citation type="submission" date="2023-07" db="EMBL/GenBank/DDBJ databases">
        <title>Sequencing the genomes of 1000 actinobacteria strains.</title>
        <authorList>
            <person name="Klenk H.-P."/>
        </authorList>
    </citation>
    <scope>NUCLEOTIDE SEQUENCE [LARGE SCALE GENOMIC DNA]</scope>
    <source>
        <strain evidence="4 6">DSM 44724</strain>
    </source>
</reference>
<proteinExistence type="predicted"/>
<name>A0A9X3SVM6_9ACTN</name>
<keyword evidence="2" id="KW-1133">Transmembrane helix</keyword>
<dbReference type="EMBL" id="JAPZVQ010000011">
    <property type="protein sequence ID" value="MDA1386790.1"/>
    <property type="molecule type" value="Genomic_DNA"/>
</dbReference>
<keyword evidence="2" id="KW-0812">Transmembrane</keyword>
<evidence type="ECO:0000313" key="5">
    <source>
        <dbReference type="Proteomes" id="UP001145799"/>
    </source>
</evidence>